<dbReference type="eggNOG" id="COG1819">
    <property type="taxonomic scope" value="Bacteria"/>
</dbReference>
<keyword evidence="1" id="KW-0808">Transferase</keyword>
<evidence type="ECO:0000313" key="2">
    <source>
        <dbReference type="Proteomes" id="UP000008206"/>
    </source>
</evidence>
<dbReference type="GO" id="GO:0008194">
    <property type="term" value="F:UDP-glycosyltransferase activity"/>
    <property type="evidence" value="ECO:0007669"/>
    <property type="project" value="InterPro"/>
</dbReference>
<dbReference type="KEGG" id="cyj:Cyan7822_2262"/>
<dbReference type="InterPro" id="IPR050426">
    <property type="entry name" value="Glycosyltransferase_28"/>
</dbReference>
<evidence type="ECO:0000313" key="1">
    <source>
        <dbReference type="EMBL" id="ADN14240.1"/>
    </source>
</evidence>
<dbReference type="PANTHER" id="PTHR48050:SF13">
    <property type="entry name" value="STEROL 3-BETA-GLUCOSYLTRANSFERASE UGT80A2"/>
    <property type="match status" value="1"/>
</dbReference>
<dbReference type="OrthoDB" id="9805366at2"/>
<keyword evidence="2" id="KW-1185">Reference proteome</keyword>
<dbReference type="STRING" id="497965.Cyan7822_2262"/>
<dbReference type="FunFam" id="3.40.50.2000:FF:000072">
    <property type="entry name" value="Glycosyl transferase"/>
    <property type="match status" value="1"/>
</dbReference>
<organism evidence="1 2">
    <name type="scientific">Gloeothece verrucosa (strain PCC 7822)</name>
    <name type="common">Cyanothece sp. (strain PCC 7822)</name>
    <dbReference type="NCBI Taxonomy" id="497965"/>
    <lineage>
        <taxon>Bacteria</taxon>
        <taxon>Bacillati</taxon>
        <taxon>Cyanobacteriota</taxon>
        <taxon>Cyanophyceae</taxon>
        <taxon>Oscillatoriophycideae</taxon>
        <taxon>Chroococcales</taxon>
        <taxon>Aphanothecaceae</taxon>
        <taxon>Gloeothece</taxon>
        <taxon>Gloeothece verrucosa</taxon>
    </lineage>
</organism>
<name>E0UEB5_GLOV7</name>
<gene>
    <name evidence="1" type="ordered locus">Cyan7822_2262</name>
</gene>
<dbReference type="RefSeq" id="WP_013322345.1">
    <property type="nucleotide sequence ID" value="NC_014501.1"/>
</dbReference>
<dbReference type="SUPFAM" id="SSF53756">
    <property type="entry name" value="UDP-Glycosyltransferase/glycogen phosphorylase"/>
    <property type="match status" value="1"/>
</dbReference>
<dbReference type="Proteomes" id="UP000008206">
    <property type="component" value="Chromosome"/>
</dbReference>
<accession>E0UEB5</accession>
<dbReference type="CDD" id="cd03784">
    <property type="entry name" value="GT1_Gtf-like"/>
    <property type="match status" value="1"/>
</dbReference>
<dbReference type="Pfam" id="PF00201">
    <property type="entry name" value="UDPGT"/>
    <property type="match status" value="1"/>
</dbReference>
<dbReference type="EMBL" id="CP002198">
    <property type="protein sequence ID" value="ADN14240.1"/>
    <property type="molecule type" value="Genomic_DNA"/>
</dbReference>
<dbReference type="GO" id="GO:0017000">
    <property type="term" value="P:antibiotic biosynthetic process"/>
    <property type="evidence" value="ECO:0007669"/>
    <property type="project" value="UniProtKB-ARBA"/>
</dbReference>
<reference evidence="2" key="1">
    <citation type="journal article" date="2011" name="MBio">
        <title>Novel metabolic attributes of the genus Cyanothece, comprising a group of unicellular nitrogen-fixing Cyanobacteria.</title>
        <authorList>
            <person name="Bandyopadhyay A."/>
            <person name="Elvitigala T."/>
            <person name="Welsh E."/>
            <person name="Stockel J."/>
            <person name="Liberton M."/>
            <person name="Min H."/>
            <person name="Sherman L.A."/>
            <person name="Pakrasi H.B."/>
        </authorList>
    </citation>
    <scope>NUCLEOTIDE SEQUENCE [LARGE SCALE GENOMIC DNA]</scope>
    <source>
        <strain evidence="2">PCC 7822</strain>
    </source>
</reference>
<sequence length="430" mass="47216">MAHFGLICPAAPSHLNTITTLGYELKQRGHRVTLLGVEYAKQKALAMGLEFQETGKTDFPEGSTQKIISKLSNLHGIKALRYSFAIGVKAARTCLEDAPKAAQTAGIEAMLVDQCAPEGGTVADYLGIPFVTICNGVMTNQEIGVPPFITSWNYDPSWKGLLRNKVGYELLNYLEKSLRETINSYRKQWNLATFSNFNESYSSLAQLCHQPAEFEFPRQELPLSFHFTGPYSHKSKREPVPFPYEKLTGEPLIYVSMGTIQNGLLWIFQMIAEACAPLKVQVVIALGGGHSPDSLANLPGNPLVVGYAPQLELLKKATLVITHAGMNTTLESLTNGVPMIAIPITNDQPAVAARIAWTGTGKVLPLSQVSVQKLQQFIKQVLTEDSYKNNAIRLQQAIKDSGGVRQAADIIEQAIFTGKPVFSKNQYTYQ</sequence>
<dbReference type="AlphaFoldDB" id="E0UEB5"/>
<dbReference type="GO" id="GO:0016758">
    <property type="term" value="F:hexosyltransferase activity"/>
    <property type="evidence" value="ECO:0007669"/>
    <property type="project" value="UniProtKB-ARBA"/>
</dbReference>
<dbReference type="PANTHER" id="PTHR48050">
    <property type="entry name" value="STEROL 3-BETA-GLUCOSYLTRANSFERASE"/>
    <property type="match status" value="1"/>
</dbReference>
<dbReference type="HOGENOM" id="CLU_000537_7_1_3"/>
<dbReference type="CAZy" id="GT1">
    <property type="family name" value="Glycosyltransferase Family 1"/>
</dbReference>
<dbReference type="InterPro" id="IPR002213">
    <property type="entry name" value="UDP_glucos_trans"/>
</dbReference>
<proteinExistence type="predicted"/>
<protein>
    <submittedName>
        <fullName evidence="1">Glycosyltransferase, MGT family</fullName>
    </submittedName>
</protein>
<dbReference type="Gene3D" id="3.40.50.2000">
    <property type="entry name" value="Glycogen Phosphorylase B"/>
    <property type="match status" value="2"/>
</dbReference>